<evidence type="ECO:0000313" key="1">
    <source>
        <dbReference type="EMBL" id="AQT47750.1"/>
    </source>
</evidence>
<gene>
    <name evidence="1" type="ORF">BBC0122_016480</name>
</gene>
<protein>
    <submittedName>
        <fullName evidence="1">Uncharacterized protein</fullName>
    </submittedName>
</protein>
<dbReference type="EMBL" id="CP015625">
    <property type="protein sequence ID" value="AQT47750.1"/>
    <property type="molecule type" value="Genomic_DNA"/>
</dbReference>
<organism evidence="1 2">
    <name type="scientific">Bartonella choladocola</name>
    <dbReference type="NCBI Taxonomy" id="2750995"/>
    <lineage>
        <taxon>Bacteria</taxon>
        <taxon>Pseudomonadati</taxon>
        <taxon>Pseudomonadota</taxon>
        <taxon>Alphaproteobacteria</taxon>
        <taxon>Hyphomicrobiales</taxon>
        <taxon>Bartonellaceae</taxon>
        <taxon>Bartonella</taxon>
    </lineage>
</organism>
<dbReference type="Proteomes" id="UP000189632">
    <property type="component" value="Chromosome"/>
</dbReference>
<evidence type="ECO:0000313" key="2">
    <source>
        <dbReference type="Proteomes" id="UP000189632"/>
    </source>
</evidence>
<dbReference type="KEGG" id="bapi:BBC0122_016480"/>
<dbReference type="AlphaFoldDB" id="A0A1U9MJ64"/>
<accession>A0A1U9MJ64</accession>
<reference evidence="1 2" key="1">
    <citation type="submission" date="2016-11" db="EMBL/GenBank/DDBJ databases">
        <title>Comparative genomics of Bartonella apis.</title>
        <authorList>
            <person name="Engel P."/>
        </authorList>
    </citation>
    <scope>NUCLEOTIDE SEQUENCE [LARGE SCALE GENOMIC DNA]</scope>
    <source>
        <strain evidence="1 2">BBC0122</strain>
    </source>
</reference>
<keyword evidence="2" id="KW-1185">Reference proteome</keyword>
<proteinExistence type="predicted"/>
<sequence length="98" mass="10861">MTFVTGCNFKKQKNSFKKHKIRNGKIPVVCVFSRKEHPQNIQMSCGKISSAMVFLSAMTGFILRKPLFVVLENNDVGSFGNAPVKVDNILIEQADTAA</sequence>
<name>A0A1U9MJ64_9HYPH</name>